<feature type="region of interest" description="Disordered" evidence="1">
    <location>
        <begin position="3244"/>
        <end position="3276"/>
    </location>
</feature>
<dbReference type="EMBL" id="LRBS01000007">
    <property type="protein sequence ID" value="OII78137.1"/>
    <property type="molecule type" value="Genomic_DNA"/>
</dbReference>
<evidence type="ECO:0000313" key="3">
    <source>
        <dbReference type="Proteomes" id="UP000186804"/>
    </source>
</evidence>
<keyword evidence="3" id="KW-1185">Reference proteome</keyword>
<feature type="region of interest" description="Disordered" evidence="1">
    <location>
        <begin position="2583"/>
        <end position="2606"/>
    </location>
</feature>
<reference evidence="2 3" key="1">
    <citation type="submission" date="2016-10" db="EMBL/GenBank/DDBJ databases">
        <title>Reductive evolution of mitochondrial metabolism and differential evolution of invasion-related proteins in Cryptosporidium.</title>
        <authorList>
            <person name="Liu S."/>
            <person name="Roellig D.M."/>
            <person name="Guo Y."/>
            <person name="Li N."/>
            <person name="Frace M.A."/>
            <person name="Tang K."/>
            <person name="Zhang L."/>
            <person name="Feng Y."/>
            <person name="Xiao L."/>
        </authorList>
    </citation>
    <scope>NUCLEOTIDE SEQUENCE [LARGE SCALE GENOMIC DNA]</scope>
    <source>
        <strain evidence="2">30847</strain>
    </source>
</reference>
<dbReference type="OrthoDB" id="343920at2759"/>
<feature type="region of interest" description="Disordered" evidence="1">
    <location>
        <begin position="3400"/>
        <end position="3437"/>
    </location>
</feature>
<comment type="caution">
    <text evidence="2">The sequence shown here is derived from an EMBL/GenBank/DDBJ whole genome shotgun (WGS) entry which is preliminary data.</text>
</comment>
<feature type="compositionally biased region" description="Polar residues" evidence="1">
    <location>
        <begin position="373"/>
        <end position="390"/>
    </location>
</feature>
<feature type="compositionally biased region" description="Polar residues" evidence="1">
    <location>
        <begin position="3607"/>
        <end position="3616"/>
    </location>
</feature>
<feature type="region of interest" description="Disordered" evidence="1">
    <location>
        <begin position="3463"/>
        <end position="3519"/>
    </location>
</feature>
<accession>A0A1J4MV48</accession>
<name>A0A1J4MV48_9CRYT</name>
<feature type="region of interest" description="Disordered" evidence="1">
    <location>
        <begin position="371"/>
        <end position="390"/>
    </location>
</feature>
<organism evidence="2 3">
    <name type="scientific">Cryptosporidium andersoni</name>
    <dbReference type="NCBI Taxonomy" id="117008"/>
    <lineage>
        <taxon>Eukaryota</taxon>
        <taxon>Sar</taxon>
        <taxon>Alveolata</taxon>
        <taxon>Apicomplexa</taxon>
        <taxon>Conoidasida</taxon>
        <taxon>Coccidia</taxon>
        <taxon>Eucoccidiorida</taxon>
        <taxon>Eimeriorina</taxon>
        <taxon>Cryptosporidiidae</taxon>
        <taxon>Cryptosporidium</taxon>
    </lineage>
</organism>
<dbReference type="GeneID" id="92367748"/>
<dbReference type="VEuPathDB" id="CryptoDB:cand_035640"/>
<feature type="compositionally biased region" description="Basic and acidic residues" evidence="1">
    <location>
        <begin position="2583"/>
        <end position="2596"/>
    </location>
</feature>
<feature type="compositionally biased region" description="Polar residues" evidence="1">
    <location>
        <begin position="3257"/>
        <end position="3268"/>
    </location>
</feature>
<feature type="compositionally biased region" description="Polar residues" evidence="1">
    <location>
        <begin position="3495"/>
        <end position="3519"/>
    </location>
</feature>
<dbReference type="Proteomes" id="UP000186804">
    <property type="component" value="Unassembled WGS sequence"/>
</dbReference>
<proteinExistence type="predicted"/>
<feature type="compositionally biased region" description="Polar residues" evidence="1">
    <location>
        <begin position="3561"/>
        <end position="3575"/>
    </location>
</feature>
<protein>
    <submittedName>
        <fullName evidence="2">Uncharacterized protein</fullName>
    </submittedName>
</protein>
<feature type="region of interest" description="Disordered" evidence="1">
    <location>
        <begin position="3561"/>
        <end position="3616"/>
    </location>
</feature>
<evidence type="ECO:0000256" key="1">
    <source>
        <dbReference type="SAM" id="MobiDB-lite"/>
    </source>
</evidence>
<feature type="compositionally biased region" description="Polar residues" evidence="1">
    <location>
        <begin position="3463"/>
        <end position="3481"/>
    </location>
</feature>
<gene>
    <name evidence="2" type="ORF">cand_035640</name>
</gene>
<dbReference type="RefSeq" id="XP_067069983.1">
    <property type="nucleotide sequence ID" value="XM_067213790.1"/>
</dbReference>
<feature type="compositionally biased region" description="Polar residues" evidence="1">
    <location>
        <begin position="3419"/>
        <end position="3428"/>
    </location>
</feature>
<evidence type="ECO:0000313" key="2">
    <source>
        <dbReference type="EMBL" id="OII78137.1"/>
    </source>
</evidence>
<sequence length="3616" mass="409936">MRKLSSGGSLLPPLQLDKIKNIYEDDLSIMEMNKLTPASKDDDDIYSSDLESGKVGICNYTSSDTGSIPQEPQGSGANLVGNMNLGDINPRLSHSTLIPINWQYSIDEKQLVHSYSADINYDNYFGNNVQYSMYNNHNIDPNKSNINQKFSKIRRFSSIPKKFTDKIKNTLQSLIKSHNEEKLKDLNSGNNMTRDNLYDKKLTRLNGDSNNLNNNSSNNYKTKLENVKSLNSIQDIQEQMTLDHLEEQLSIRSGTSSLNNLRGISTYNISDNIKDSIQNMEHVPYMIVENPNYDIYPEIPSHNMKPFTSPSYSPNFFIPSPRTMEIISQDQHERVFYLDKTNKLVDKSDMNINLLYSEYNVKDLKMDNKEMNNSDTQISNKTHIDPSSNDNMVIPTSGSNTQLESCKDIDFCQNKISDVSKKYIGPSIDTNMSIFTPREDKIDMNKKVYHLNFLKKEDFNNTEDPINKIKTKPSINPNLFITTPRKLKNTENEDFKEFRSNKQIGLDVGICEYPKESNKPLQDTSIITDVNKNRTKNVLNVSELLDINEREYKNSISDHNNTKIYVGPSSTPNLVIPTPRLGLELEKEHINDRKEFSDSKDKIGSNKIIDKKKEMDIEDKNKDEGIETRVEDNKNNKVSTSPLAFLKNIKPIVHSKKLKTSNKQIINKNFNPNTIPILLEEKSPQLNSLSIHIGPSTDPFHCIITPRTYSKKQNEKDFENIDNLKYLDINKVSETPPLTSSIYEYTPISNVNNSKEKSVNKIPEILNIPNSEIKGNLDVNIQQSIDSNKVIINPRELGINESVSSEDKNNDNILLSIDNSKIYKEPLITPNIVIPNLEDKELDDIQLKKEMIGKQKDINSKIIEYPNIHIGSSLDTNMSIPTPKNFVSSKQNVYEEPSTYIPKIHIGPSYTPNFFIQNFKGQLDNETIGQGNSIINNKLQRQFGQMFVRPSTNPYLSILTPKKLSQVDKQLSSNIINLKNTSDVELNSKSEENNSETKINLSDIENSQNKGEITDINKAIETNNISNRSNLLKLKGEDSKSRKYQRIESNNLIFDDDCNKIEKKSDPVSIDANIKSPDSSKLNPTKIEEPGFFDIIQRAIFGNSEHNESKQEDSNKKSMKHKQIKIKPGIHLGVSCNPYFSFLPQNQYIKLDEVPEIVIDSEIILSDDKSVNNTTNFINNNEISATENSSEVLKKENLDIKEPFNKKVLNIDKSKDLNYIKAIDNVETETREYSSKISSLLDNQKKSTDTSISFKIHTGPSAAPNFAITAHIEKKKLTDEDLRALEVKISETDKTVKTDTKYDFLSSVLNPIVSYVIKAQYDNKLEELSEKINKVQGIIQKMYFGPSCTPNFAIPTLSHIEIPEESLKSIEIKTSDYFSLIMNEKPNLKLSLNPLPLQNLEKSEDVTVTMNSKDHIFSKIIHKNSDLKNVTGPLNLRTLHRQATETFINGPKNLIRDDSTVQINTSLKSKSGIHIGPSTVPSMMIPTPRKLERDYSKDNMDNLVTEKKSLDFKPLIYKEQNQNDYSRDLNTSKEYLEKPNIKENPDFYKAKRNNVILPTFPNLATRGIEKSNNSDEVSKTLMNSDKDQKILFEPSDKIKSAYSETSKANTYGHMENTQTEEKQQNIEYPKLSEDKSENTIIFDNSKLLVKDEKFNIAIDFKPENKFKKDLDTRMKILPHDPNTISDYLRDETKIDTLSNVNTKALAISEKSKRTLNLDEINRTNSKKIKKFLNKTEGELKDKEKLPYMKGDGNLSCNPNLATLTSKDHDGKKCLHEKKQNIIEKHKVVLQNVEITDKEQVEPQRNVIQEYLIDNRSSKSTINLPISMQINSMYIGPTDPNFIIPTPRKDSHNLASNLKLIKVSPGIYIGPSANLNFMFQAPGKQSPSTELYPINSLQRESPIAENLSFTHTPYGYCSFPIRDYVIPVYPNSELVNKEIYEPNLVHTLSYGGSVAKSSFFEPFRSYTNPDGSFSAYQKIPIQTDTKVPMNNFVELSSNNIDNLTGDKLNIIETGKLCKGIQTKSTETLTDDSSIQSRRTKLILQKYKTMNCNLTNEIDNKSELNDPNIKDQFFPNRFEPLVKKKENSSRFQDFPSSSIVKSRRDFEKDEVKSQIKCLSCYKIKEIQDLGPGSYPLNSNVLLKPSNIGSNSIKSSNILSSNQSKLSALDILFSTDFSQPPHKQYPANKNNNKLNISSNQERNKVLNAIKRKNLNNLYIPIISKDYIKKVGNKHLNKNNFCYQDNTSTNINNRNTAIYNSSNNFPSKNVVNLSNSIPYKDLNCNIDLKPDKILSMSDIPTDNLFKVFQTNRNSPTTSNNSQENRSLKTFQISNMNSVVLNRTPTILTPLVTDLNPNRSPVSPQNLLPRKNIPKLDRFYDMYGVIRAKNEIRKRMSATRTLKHRIESKKSHQLKSAKDDIMGESNKKLVKCKCHKCKKYRNIDPITLHIIKEEKRKQKELEKYKGTINNKKLKEHGKEKHKKLMNYFEHYIDHSNYVCNICNSHTPVFGLPPFCFLPVNISDIPKIQSILENNHDEESNISQISVRDQGLRNSAESNHSQVPILIEPKDEKKPYVRQYPQLPFTKPKEIDRSKKEKELGDNRSMSGVEIDYPSERPLTNLIPKNKVESIRNDNEHKLVQKENINIKKPPIVEDQNTSILSWFESWFSNNQTDLKSNEKSKITSKLKSQTKISLKNGYKKTAENLKINSKERKNLSLKKATLAPMKVLSIEKKEVADNYTRSIHNDLINKYNDVSTDPIEEKTNTKLEIKKNTKSDTFHEVLETPKLEMNSNAEIERSILSIKRDVLIEKGEQISPKIAQKSTTLKGVHNQNKQITEFSVDSNPVVSRHSQELVDKLVPSPEHSREVVTEMKSLIEPKNEPEHPKGDVINLDKKIYLRKIGQFIPEKKQEDSKEDCNLNQTKVDYSKDSNELKENLISKEITNKDSRSNENLIESNTLEDSMSKLRRNKEDPNNINVLDKAPVFISNVNTTPITTNNSSDLSTKVCVNTYENILSRQISNDNVKKKQSSLKKVNVRKSIDKISRKQSLNQENQDVGYLTSWFSSWFSGKATQETNKLSDSKAQDNLVKDTKDIKNHEVVEDLAIPTGNNEISIAKDTNKVVSTDEGLSNREADNKNISVNNIAAVGISSKNLALGEILKKDFNDDETISRTSSINEKPEIPITPKSANHTNREVTNEIVLKGISDQSEISSKTIEPFIKSTEVTNINAPITTKNYLNKTGIFKEGATTKSSKELNKSGALKRSTSSTIDSEPTSRFPGLFNESTSIRSDINQTEGVSKDLKNTEEIKSTVAVPASTEESTSWFSNWFETSKTENIDTNKSEIKTKNFKTSENSLSTEASPVTESSTSWFSGWFGGYTNKSTPIKKSPHRTRSVKATIKKKGTNMKELQQKPRQIQKTVQKKTKSSIIPQSKVSASPPPPKISTKFIKGNSEIKSKSIEDQQSIQNNSWWYGSSTESNTSPADNSTPWFGGLFGTGEASDKTQTTTNKGQDNAVPSTDNSSTWYSGLFGGTTQSTVITNGEKNQVQGEISSASSSKSSERKVVKATISEQTSNPEPETATASMWGWFGGTTATTQDSTIAVDKPQEQEGGGVSSSWYSAFGW</sequence>